<evidence type="ECO:0000256" key="2">
    <source>
        <dbReference type="ARBA" id="ARBA00022723"/>
    </source>
</evidence>
<dbReference type="STRING" id="1121448.DGI_0199"/>
<comment type="similarity">
    <text evidence="1">Belongs to the metallo-dependent hydrolases superfamily. TatD-type hydrolase family.</text>
</comment>
<evidence type="ECO:0000256" key="3">
    <source>
        <dbReference type="ARBA" id="ARBA00022801"/>
    </source>
</evidence>
<feature type="binding site" evidence="4">
    <location>
        <position position="227"/>
    </location>
    <ligand>
        <name>a divalent metal cation</name>
        <dbReference type="ChEBI" id="CHEBI:60240"/>
        <label>1</label>
    </ligand>
</feature>
<feature type="binding site" evidence="4">
    <location>
        <position position="25"/>
    </location>
    <ligand>
        <name>a divalent metal cation</name>
        <dbReference type="ChEBI" id="CHEBI:60240"/>
        <label>1</label>
    </ligand>
</feature>
<sequence>MSKKKKQDRPAPETLQLPCVGVESHAHLDFKPLAEDLPAVLARARAAGVDRLLQIFLGPEAYRNGVALFEAHRNVDFAIGVHPNSAEQCTDAAVAEMEAICREDARTAGRMKAIGEIGLDYYWDRVDPAVQRAAFAAQLELARGLALPVVIHSREAHADAVAMLKDLGFAHRPVLWHCFGGDLDQAREIVAAGWHVSIPGPVTYAKNTALREAVAAIPLQRLMLETDCPYLTPEPWRGTTNEPALMAFTAVEVARCKAMDPAALWAATGETARAFFGLPAC</sequence>
<dbReference type="GO" id="GO:0005829">
    <property type="term" value="C:cytosol"/>
    <property type="evidence" value="ECO:0007669"/>
    <property type="project" value="TreeGrafter"/>
</dbReference>
<accession>T2G7H0</accession>
<evidence type="ECO:0000313" key="5">
    <source>
        <dbReference type="EMBL" id="AGW12134.1"/>
    </source>
</evidence>
<dbReference type="GO" id="GO:0046872">
    <property type="term" value="F:metal ion binding"/>
    <property type="evidence" value="ECO:0007669"/>
    <property type="project" value="UniProtKB-KW"/>
</dbReference>
<dbReference type="AlphaFoldDB" id="T2G7H0"/>
<feature type="binding site" evidence="4">
    <location>
        <position position="27"/>
    </location>
    <ligand>
        <name>a divalent metal cation</name>
        <dbReference type="ChEBI" id="CHEBI:60240"/>
        <label>1</label>
    </ligand>
</feature>
<feature type="binding site" evidence="4">
    <location>
        <position position="177"/>
    </location>
    <ligand>
        <name>a divalent metal cation</name>
        <dbReference type="ChEBI" id="CHEBI:60240"/>
        <label>2</label>
    </ligand>
</feature>
<dbReference type="PANTHER" id="PTHR46124">
    <property type="entry name" value="D-AMINOACYL-TRNA DEACYLASE"/>
    <property type="match status" value="1"/>
</dbReference>
<keyword evidence="3 5" id="KW-0378">Hydrolase</keyword>
<keyword evidence="6" id="KW-1185">Reference proteome</keyword>
<dbReference type="InterPro" id="IPR018228">
    <property type="entry name" value="DNase_TatD-rel_CS"/>
</dbReference>
<dbReference type="GO" id="GO:0016788">
    <property type="term" value="F:hydrolase activity, acting on ester bonds"/>
    <property type="evidence" value="ECO:0007669"/>
    <property type="project" value="InterPro"/>
</dbReference>
<dbReference type="NCBIfam" id="TIGR00010">
    <property type="entry name" value="YchF/TatD family DNA exonuclease"/>
    <property type="match status" value="1"/>
</dbReference>
<evidence type="ECO:0000256" key="4">
    <source>
        <dbReference type="PIRSR" id="PIRSR005902-1"/>
    </source>
</evidence>
<organism evidence="5 6">
    <name type="scientific">Megalodesulfovibrio gigas (strain ATCC 19364 / DSM 1382 / NCIMB 9332 / VKM B-1759)</name>
    <name type="common">Desulfovibrio gigas</name>
    <dbReference type="NCBI Taxonomy" id="1121448"/>
    <lineage>
        <taxon>Bacteria</taxon>
        <taxon>Pseudomonadati</taxon>
        <taxon>Thermodesulfobacteriota</taxon>
        <taxon>Desulfovibrionia</taxon>
        <taxon>Desulfovibrionales</taxon>
        <taxon>Desulfovibrionaceae</taxon>
        <taxon>Megalodesulfovibrio</taxon>
    </lineage>
</organism>
<dbReference type="SUPFAM" id="SSF51556">
    <property type="entry name" value="Metallo-dependent hydrolases"/>
    <property type="match status" value="1"/>
</dbReference>
<dbReference type="PIRSF" id="PIRSF005902">
    <property type="entry name" value="DNase_TatD"/>
    <property type="match status" value="1"/>
</dbReference>
<dbReference type="GO" id="GO:0004536">
    <property type="term" value="F:DNA nuclease activity"/>
    <property type="evidence" value="ECO:0007669"/>
    <property type="project" value="InterPro"/>
</dbReference>
<feature type="binding site" evidence="4">
    <location>
        <position position="116"/>
    </location>
    <ligand>
        <name>a divalent metal cation</name>
        <dbReference type="ChEBI" id="CHEBI:60240"/>
        <label>1</label>
    </ligand>
</feature>
<dbReference type="CDD" id="cd01310">
    <property type="entry name" value="TatD_DNAse"/>
    <property type="match status" value="1"/>
</dbReference>
<dbReference type="EMBL" id="CP006585">
    <property type="protein sequence ID" value="AGW12134.1"/>
    <property type="molecule type" value="Genomic_DNA"/>
</dbReference>
<dbReference type="PANTHER" id="PTHR46124:SF2">
    <property type="entry name" value="D-AMINOACYL-TRNA DEACYLASE"/>
    <property type="match status" value="1"/>
</dbReference>
<proteinExistence type="inferred from homology"/>
<protein>
    <submittedName>
        <fullName evidence="5">Putative TatD family hydrolase</fullName>
    </submittedName>
</protein>
<name>T2G7H0_MEGG1</name>
<evidence type="ECO:0000256" key="1">
    <source>
        <dbReference type="ARBA" id="ARBA00009275"/>
    </source>
</evidence>
<feature type="binding site" evidence="4">
    <location>
        <position position="152"/>
    </location>
    <ligand>
        <name>a divalent metal cation</name>
        <dbReference type="ChEBI" id="CHEBI:60240"/>
        <label>2</label>
    </ligand>
</feature>
<dbReference type="InterPro" id="IPR001130">
    <property type="entry name" value="TatD-like"/>
</dbReference>
<keyword evidence="2 4" id="KW-0479">Metal-binding</keyword>
<dbReference type="InterPro" id="IPR032466">
    <property type="entry name" value="Metal_Hydrolase"/>
</dbReference>
<dbReference type="Proteomes" id="UP000016587">
    <property type="component" value="Chromosome"/>
</dbReference>
<evidence type="ECO:0000313" key="6">
    <source>
        <dbReference type="Proteomes" id="UP000016587"/>
    </source>
</evidence>
<dbReference type="HOGENOM" id="CLU_031506_4_0_7"/>
<dbReference type="PATRIC" id="fig|1121448.10.peg.202"/>
<dbReference type="OrthoDB" id="9810005at2"/>
<dbReference type="InterPro" id="IPR015991">
    <property type="entry name" value="TatD/YcfH-like"/>
</dbReference>
<gene>
    <name evidence="5" type="ORF">DGI_0199</name>
</gene>
<dbReference type="Gene3D" id="3.20.20.140">
    <property type="entry name" value="Metal-dependent hydrolases"/>
    <property type="match status" value="1"/>
</dbReference>
<dbReference type="RefSeq" id="WP_021758728.1">
    <property type="nucleotide sequence ID" value="NC_022444.1"/>
</dbReference>
<dbReference type="FunFam" id="3.20.20.140:FF:000005">
    <property type="entry name" value="TatD family hydrolase"/>
    <property type="match status" value="1"/>
</dbReference>
<reference evidence="6" key="2">
    <citation type="submission" date="2013-07" db="EMBL/GenBank/DDBJ databases">
        <authorList>
            <person name="Morais-Silva F.O."/>
            <person name="Rezende A.M."/>
            <person name="Pimentel C."/>
            <person name="Resende D.M."/>
            <person name="Santos C.I."/>
            <person name="Clemente C."/>
            <person name="de Oliveira L.M."/>
            <person name="da Silva S.M."/>
            <person name="Costa D.A."/>
            <person name="Varela-Raposo A."/>
            <person name="Horacio E.C.A."/>
            <person name="Matos M."/>
            <person name="Flores O."/>
            <person name="Ruiz J.C."/>
            <person name="Rodrigues-Pousada C."/>
        </authorList>
    </citation>
    <scope>NUCLEOTIDE SEQUENCE [LARGE SCALE GENOMIC DNA]</scope>
    <source>
        <strain evidence="6">ATCC 19364 / DSM 1382 / NCIMB 9332 / VKM B-1759</strain>
    </source>
</reference>
<reference evidence="5 6" key="1">
    <citation type="journal article" date="2013" name="J. Bacteriol.">
        <title>Roles of HynAB and Ech, the only two hydrogenases found in the model sulfate reducer Desulfovibrio gigas.</title>
        <authorList>
            <person name="Morais-Silva F.O."/>
            <person name="Santos C.I."/>
            <person name="Rodrigues R."/>
            <person name="Pereira I.A."/>
            <person name="Rodrigues-Pousada C."/>
        </authorList>
    </citation>
    <scope>NUCLEOTIDE SEQUENCE [LARGE SCALE GENOMIC DNA]</scope>
    <source>
        <strain evidence="6">ATCC 19364 / DSM 1382 / NCIMB 9332 / VKM B-1759</strain>
    </source>
</reference>
<dbReference type="PROSITE" id="PS01091">
    <property type="entry name" value="TATD_3"/>
    <property type="match status" value="1"/>
</dbReference>
<dbReference type="eggNOG" id="COG0084">
    <property type="taxonomic scope" value="Bacteria"/>
</dbReference>
<dbReference type="KEGG" id="dgg:DGI_0199"/>
<dbReference type="Pfam" id="PF01026">
    <property type="entry name" value="TatD_DNase"/>
    <property type="match status" value="1"/>
</dbReference>